<sequence>MTKSLVFLLASLVFCSDVRMGTSQYFEHPNPVREMEFSYHDKATENKQIIYCSVCKAIVRKLISYIGKNANKEEVNRKLDNICTKIKIAGCSGFLRKYKNKLVTALLSGDKAVTICVKLKLCKRYT</sequence>
<gene>
    <name evidence="5" type="primary">gnly</name>
</gene>
<name>A0A6P6P8H6_CARAU</name>
<dbReference type="GO" id="GO:0031640">
    <property type="term" value="P:killing of cells of another organism"/>
    <property type="evidence" value="ECO:0007669"/>
    <property type="project" value="TreeGrafter"/>
</dbReference>
<reference evidence="5" key="1">
    <citation type="submission" date="2025-08" db="UniProtKB">
        <authorList>
            <consortium name="RefSeq"/>
        </authorList>
    </citation>
    <scope>IDENTIFICATION</scope>
    <source>
        <strain evidence="5">Wakin</strain>
        <tissue evidence="5">Muscle</tissue>
    </source>
</reference>
<keyword evidence="1" id="KW-1015">Disulfide bond</keyword>
<dbReference type="SUPFAM" id="SSF47862">
    <property type="entry name" value="Saposin"/>
    <property type="match status" value="1"/>
</dbReference>
<dbReference type="PROSITE" id="PS50015">
    <property type="entry name" value="SAP_B"/>
    <property type="match status" value="1"/>
</dbReference>
<dbReference type="KEGG" id="caua:113095763"/>
<evidence type="ECO:0000313" key="4">
    <source>
        <dbReference type="Proteomes" id="UP000515129"/>
    </source>
</evidence>
<dbReference type="Pfam" id="PF05184">
    <property type="entry name" value="SapB_1"/>
    <property type="match status" value="1"/>
</dbReference>
<dbReference type="AlphaFoldDB" id="A0A6P6P8H6"/>
<evidence type="ECO:0000259" key="3">
    <source>
        <dbReference type="PROSITE" id="PS50015"/>
    </source>
</evidence>
<dbReference type="GO" id="GO:0044194">
    <property type="term" value="C:cytolytic granule"/>
    <property type="evidence" value="ECO:0007669"/>
    <property type="project" value="TreeGrafter"/>
</dbReference>
<protein>
    <submittedName>
        <fullName evidence="5">Prosaposin</fullName>
    </submittedName>
</protein>
<dbReference type="InterPro" id="IPR008139">
    <property type="entry name" value="SaposinB_dom"/>
</dbReference>
<evidence type="ECO:0000256" key="1">
    <source>
        <dbReference type="ARBA" id="ARBA00023157"/>
    </source>
</evidence>
<dbReference type="GO" id="GO:0006629">
    <property type="term" value="P:lipid metabolic process"/>
    <property type="evidence" value="ECO:0007669"/>
    <property type="project" value="InterPro"/>
</dbReference>
<dbReference type="CTD" id="10578"/>
<feature type="chain" id="PRO_5028395734" evidence="2">
    <location>
        <begin position="24"/>
        <end position="126"/>
    </location>
</feature>
<dbReference type="Proteomes" id="UP000515129">
    <property type="component" value="Unplaced"/>
</dbReference>
<proteinExistence type="predicted"/>
<feature type="signal peptide" evidence="2">
    <location>
        <begin position="1"/>
        <end position="23"/>
    </location>
</feature>
<dbReference type="SMART" id="SM00741">
    <property type="entry name" value="SapB"/>
    <property type="match status" value="1"/>
</dbReference>
<keyword evidence="4" id="KW-1185">Reference proteome</keyword>
<keyword evidence="2" id="KW-0732">Signal</keyword>
<accession>A0A6P6P8H6</accession>
<dbReference type="RefSeq" id="XP_026116915.1">
    <property type="nucleotide sequence ID" value="XM_026261130.1"/>
</dbReference>
<feature type="domain" description="Saposin B-type" evidence="3">
    <location>
        <begin position="48"/>
        <end position="126"/>
    </location>
</feature>
<dbReference type="PANTHER" id="PTHR15541:SF2">
    <property type="entry name" value="GRANULYSIN"/>
    <property type="match status" value="1"/>
</dbReference>
<dbReference type="OrthoDB" id="69496at2759"/>
<dbReference type="PANTHER" id="PTHR15541">
    <property type="entry name" value="GRANULYSIN RELATED"/>
    <property type="match status" value="1"/>
</dbReference>
<evidence type="ECO:0000256" key="2">
    <source>
        <dbReference type="SAM" id="SignalP"/>
    </source>
</evidence>
<dbReference type="InterPro" id="IPR011001">
    <property type="entry name" value="Saposin-like"/>
</dbReference>
<evidence type="ECO:0000313" key="5">
    <source>
        <dbReference type="RefSeq" id="XP_026116915.1"/>
    </source>
</evidence>
<dbReference type="InterPro" id="IPR007856">
    <property type="entry name" value="SapB_1"/>
</dbReference>
<dbReference type="InterPro" id="IPR038847">
    <property type="entry name" value="Granulysin-like"/>
</dbReference>
<dbReference type="GO" id="GO:0061844">
    <property type="term" value="P:antimicrobial humoral immune response mediated by antimicrobial peptide"/>
    <property type="evidence" value="ECO:0007669"/>
    <property type="project" value="TreeGrafter"/>
</dbReference>
<dbReference type="Gene3D" id="1.10.225.10">
    <property type="entry name" value="Saposin-like"/>
    <property type="match status" value="1"/>
</dbReference>
<dbReference type="GO" id="GO:0042742">
    <property type="term" value="P:defense response to bacterium"/>
    <property type="evidence" value="ECO:0007669"/>
    <property type="project" value="InterPro"/>
</dbReference>
<organism evidence="4 5">
    <name type="scientific">Carassius auratus</name>
    <name type="common">Goldfish</name>
    <dbReference type="NCBI Taxonomy" id="7957"/>
    <lineage>
        <taxon>Eukaryota</taxon>
        <taxon>Metazoa</taxon>
        <taxon>Chordata</taxon>
        <taxon>Craniata</taxon>
        <taxon>Vertebrata</taxon>
        <taxon>Euteleostomi</taxon>
        <taxon>Actinopterygii</taxon>
        <taxon>Neopterygii</taxon>
        <taxon>Teleostei</taxon>
        <taxon>Ostariophysi</taxon>
        <taxon>Cypriniformes</taxon>
        <taxon>Cyprinidae</taxon>
        <taxon>Cyprininae</taxon>
        <taxon>Carassius</taxon>
    </lineage>
</organism>